<dbReference type="Proteomes" id="UP000494110">
    <property type="component" value="Unassembled WGS sequence"/>
</dbReference>
<organism evidence="2 3">
    <name type="scientific">Burkholderia lata (strain ATCC 17760 / DSM 23089 / LMG 22485 / NCIMB 9086 / R18194 / 383)</name>
    <dbReference type="NCBI Taxonomy" id="482957"/>
    <lineage>
        <taxon>Bacteria</taxon>
        <taxon>Pseudomonadati</taxon>
        <taxon>Pseudomonadota</taxon>
        <taxon>Betaproteobacteria</taxon>
        <taxon>Burkholderiales</taxon>
        <taxon>Burkholderiaceae</taxon>
        <taxon>Burkholderia</taxon>
        <taxon>Burkholderia cepacia complex</taxon>
    </lineage>
</organism>
<sequence>MHNQRHAMQPLDVLRGSVLRYDGPVDPIEESGWEAPPRDTRNAGVHEAGTTIDTRG</sequence>
<evidence type="ECO:0000256" key="1">
    <source>
        <dbReference type="SAM" id="MobiDB-lite"/>
    </source>
</evidence>
<protein>
    <submittedName>
        <fullName evidence="2">Prevent-host-death protein</fullName>
    </submittedName>
</protein>
<evidence type="ECO:0000313" key="2">
    <source>
        <dbReference type="EMBL" id="VWD62587.1"/>
    </source>
</evidence>
<accession>A0A6P3BQR6</accession>
<dbReference type="EMBL" id="CABVQN010000064">
    <property type="protein sequence ID" value="VWD62587.1"/>
    <property type="molecule type" value="Genomic_DNA"/>
</dbReference>
<feature type="region of interest" description="Disordered" evidence="1">
    <location>
        <begin position="25"/>
        <end position="56"/>
    </location>
</feature>
<reference evidence="2 3" key="1">
    <citation type="submission" date="2019-09" db="EMBL/GenBank/DDBJ databases">
        <authorList>
            <person name="Depoorter E."/>
        </authorList>
    </citation>
    <scope>NUCLEOTIDE SEQUENCE [LARGE SCALE GENOMIC DNA]</scope>
    <source>
        <strain evidence="2">R-39750</strain>
    </source>
</reference>
<gene>
    <name evidence="2" type="ORF">BLA39750_07588</name>
</gene>
<name>A0A6P3BQR6_BURL3</name>
<proteinExistence type="predicted"/>
<evidence type="ECO:0000313" key="3">
    <source>
        <dbReference type="Proteomes" id="UP000494110"/>
    </source>
</evidence>
<dbReference type="AlphaFoldDB" id="A0A6P3BQR6"/>